<dbReference type="GO" id="GO:0008556">
    <property type="term" value="F:P-type potassium transmembrane transporter activity"/>
    <property type="evidence" value="ECO:0007669"/>
    <property type="project" value="InterPro"/>
</dbReference>
<dbReference type="HAMAP" id="MF_00276">
    <property type="entry name" value="KdpC"/>
    <property type="match status" value="1"/>
</dbReference>
<evidence type="ECO:0000256" key="8">
    <source>
        <dbReference type="ARBA" id="ARBA00022989"/>
    </source>
</evidence>
<evidence type="ECO:0000256" key="9">
    <source>
        <dbReference type="ARBA" id="ARBA00023065"/>
    </source>
</evidence>
<dbReference type="RefSeq" id="WP_099957418.1">
    <property type="nucleotide sequence ID" value="NZ_CP028844.1"/>
</dbReference>
<evidence type="ECO:0000256" key="7">
    <source>
        <dbReference type="ARBA" id="ARBA00022958"/>
    </source>
</evidence>
<comment type="function">
    <text evidence="11">Part of the high-affinity ATP-driven potassium transport (or Kdp) system, which catalyzes the hydrolysis of ATP coupled with the electrogenic transport of potassium into the cytoplasm. This subunit acts as a catalytic chaperone that increases the ATP-binding affinity of the ATP-hydrolyzing subunit KdpB by the formation of a transient KdpB/KdpC/ATP ternary complex.</text>
</comment>
<dbReference type="InterPro" id="IPR003820">
    <property type="entry name" value="KdpC"/>
</dbReference>
<keyword evidence="5 11" id="KW-0547">Nucleotide-binding</keyword>
<keyword evidence="2 11" id="KW-1003">Cell membrane</keyword>
<sequence>MHNDQSTSADLSATSAFKGIARPVLVSALLFMVVTGLAYPLATTGVANLLFPSQAQGSLIERNGQAIGSRQIGQYFARPEYFHSRPSATSGPDPQDPSKTVDQPYNAGASAASNQGVLSKKLLTAVEERAIAYRQENGLAANAAVPVDAVTASGSGLDPHISIANANIQAQRVARARGVAVDRVLALINENVDRPQFGLFGDPRVNVLALNLALDAAAAPARPAAQ</sequence>
<dbReference type="PIRSF" id="PIRSF001296">
    <property type="entry name" value="K_ATPase_KdpC"/>
    <property type="match status" value="1"/>
</dbReference>
<evidence type="ECO:0000256" key="6">
    <source>
        <dbReference type="ARBA" id="ARBA00022840"/>
    </source>
</evidence>
<keyword evidence="6 11" id="KW-0067">ATP-binding</keyword>
<evidence type="ECO:0000256" key="3">
    <source>
        <dbReference type="ARBA" id="ARBA00022538"/>
    </source>
</evidence>
<evidence type="ECO:0000256" key="1">
    <source>
        <dbReference type="ARBA" id="ARBA00022448"/>
    </source>
</evidence>
<evidence type="ECO:0000256" key="10">
    <source>
        <dbReference type="ARBA" id="ARBA00023136"/>
    </source>
</evidence>
<comment type="subunit">
    <text evidence="11">The system is composed of three essential subunits: KdpA, KdpB and KdpC.</text>
</comment>
<proteinExistence type="inferred from homology"/>
<keyword evidence="10 11" id="KW-0472">Membrane</keyword>
<gene>
    <name evidence="11" type="primary">kdpC</name>
    <name evidence="13" type="ORF">DA075_33685</name>
</gene>
<dbReference type="NCBIfam" id="TIGR00681">
    <property type="entry name" value="kdpC"/>
    <property type="match status" value="1"/>
</dbReference>
<comment type="subcellular location">
    <subcellularLocation>
        <location evidence="11">Cell membrane</location>
        <topology evidence="11">Single-pass membrane protein</topology>
    </subcellularLocation>
</comment>
<evidence type="ECO:0000256" key="4">
    <source>
        <dbReference type="ARBA" id="ARBA00022692"/>
    </source>
</evidence>
<feature type="transmembrane region" description="Helical" evidence="11">
    <location>
        <begin position="20"/>
        <end position="42"/>
    </location>
</feature>
<keyword evidence="9 11" id="KW-0406">Ion transport</keyword>
<keyword evidence="4 11" id="KW-0812">Transmembrane</keyword>
<keyword evidence="14" id="KW-1185">Reference proteome</keyword>
<organism evidence="13 14">
    <name type="scientific">Methylobacterium currus</name>
    <dbReference type="NCBI Taxonomy" id="2051553"/>
    <lineage>
        <taxon>Bacteria</taxon>
        <taxon>Pseudomonadati</taxon>
        <taxon>Pseudomonadota</taxon>
        <taxon>Alphaproteobacteria</taxon>
        <taxon>Hyphomicrobiales</taxon>
        <taxon>Methylobacteriaceae</taxon>
        <taxon>Methylobacterium</taxon>
    </lineage>
</organism>
<dbReference type="PANTHER" id="PTHR30042:SF2">
    <property type="entry name" value="POTASSIUM-TRANSPORTING ATPASE KDPC SUBUNIT"/>
    <property type="match status" value="1"/>
</dbReference>
<comment type="similarity">
    <text evidence="11">Belongs to the KdpC family.</text>
</comment>
<evidence type="ECO:0000256" key="5">
    <source>
        <dbReference type="ARBA" id="ARBA00022741"/>
    </source>
</evidence>
<protein>
    <recommendedName>
        <fullName evidence="11">Potassium-transporting ATPase KdpC subunit</fullName>
    </recommendedName>
    <alternativeName>
        <fullName evidence="11">ATP phosphohydrolase [potassium-transporting] C chain</fullName>
    </alternativeName>
    <alternativeName>
        <fullName evidence="11">Potassium-binding and translocating subunit C</fullName>
    </alternativeName>
    <alternativeName>
        <fullName evidence="11">Potassium-translocating ATPase C chain</fullName>
    </alternativeName>
</protein>
<keyword evidence="7 11" id="KW-0630">Potassium</keyword>
<evidence type="ECO:0000256" key="12">
    <source>
        <dbReference type="SAM" id="MobiDB-lite"/>
    </source>
</evidence>
<keyword evidence="8 11" id="KW-1133">Transmembrane helix</keyword>
<dbReference type="Pfam" id="PF02669">
    <property type="entry name" value="KdpC"/>
    <property type="match status" value="1"/>
</dbReference>
<keyword evidence="3 11" id="KW-0633">Potassium transport</keyword>
<dbReference type="OrthoDB" id="9788285at2"/>
<evidence type="ECO:0000313" key="13">
    <source>
        <dbReference type="EMBL" id="AWB25783.1"/>
    </source>
</evidence>
<dbReference type="EMBL" id="CP028844">
    <property type="protein sequence ID" value="AWB25783.1"/>
    <property type="molecule type" value="Genomic_DNA"/>
</dbReference>
<name>A0A2R4WW73_9HYPH</name>
<reference evidence="13 14" key="1">
    <citation type="submission" date="2018-04" db="EMBL/GenBank/DDBJ databases">
        <title>Methylobacterium sp. PR1016A genome.</title>
        <authorList>
            <person name="Park W."/>
        </authorList>
    </citation>
    <scope>NUCLEOTIDE SEQUENCE [LARGE SCALE GENOMIC DNA]</scope>
    <source>
        <strain evidence="13 14">PR1016A</strain>
    </source>
</reference>
<evidence type="ECO:0000313" key="14">
    <source>
        <dbReference type="Proteomes" id="UP000244755"/>
    </source>
</evidence>
<feature type="region of interest" description="Disordered" evidence="12">
    <location>
        <begin position="83"/>
        <end position="107"/>
    </location>
</feature>
<dbReference type="GO" id="GO:0005524">
    <property type="term" value="F:ATP binding"/>
    <property type="evidence" value="ECO:0007669"/>
    <property type="project" value="UniProtKB-UniRule"/>
</dbReference>
<dbReference type="KEGG" id="mee:DA075_33685"/>
<dbReference type="Proteomes" id="UP000244755">
    <property type="component" value="Chromosome 2"/>
</dbReference>
<evidence type="ECO:0000256" key="11">
    <source>
        <dbReference type="HAMAP-Rule" id="MF_00276"/>
    </source>
</evidence>
<dbReference type="PANTHER" id="PTHR30042">
    <property type="entry name" value="POTASSIUM-TRANSPORTING ATPASE C CHAIN"/>
    <property type="match status" value="1"/>
</dbReference>
<accession>A0A2R4WW73</accession>
<dbReference type="AlphaFoldDB" id="A0A2R4WW73"/>
<dbReference type="GO" id="GO:0005886">
    <property type="term" value="C:plasma membrane"/>
    <property type="evidence" value="ECO:0007669"/>
    <property type="project" value="UniProtKB-SubCell"/>
</dbReference>
<feature type="compositionally biased region" description="Polar residues" evidence="12">
    <location>
        <begin position="86"/>
        <end position="103"/>
    </location>
</feature>
<evidence type="ECO:0000256" key="2">
    <source>
        <dbReference type="ARBA" id="ARBA00022475"/>
    </source>
</evidence>
<keyword evidence="1 11" id="KW-0813">Transport</keyword>
<dbReference type="NCBIfam" id="NF001454">
    <property type="entry name" value="PRK00315.1"/>
    <property type="match status" value="1"/>
</dbReference>